<feature type="compositionally biased region" description="Low complexity" evidence="1">
    <location>
        <begin position="119"/>
        <end position="128"/>
    </location>
</feature>
<protein>
    <submittedName>
        <fullName evidence="3">Uncharacterized protein</fullName>
    </submittedName>
</protein>
<feature type="compositionally biased region" description="Basic and acidic residues" evidence="1">
    <location>
        <begin position="109"/>
        <end position="118"/>
    </location>
</feature>
<feature type="chain" id="PRO_5020397174" evidence="2">
    <location>
        <begin position="17"/>
        <end position="286"/>
    </location>
</feature>
<dbReference type="EMBL" id="CP034459">
    <property type="protein sequence ID" value="QBM89702.1"/>
    <property type="molecule type" value="Genomic_DNA"/>
</dbReference>
<dbReference type="AlphaFoldDB" id="A0A4P6XQA7"/>
<dbReference type="STRING" id="2163413.A0A4P6XQA7"/>
<keyword evidence="4" id="KW-1185">Reference proteome</keyword>
<feature type="signal peptide" evidence="2">
    <location>
        <begin position="1"/>
        <end position="16"/>
    </location>
</feature>
<organism evidence="3 4">
    <name type="scientific">Metschnikowia aff. pulcherrima</name>
    <dbReference type="NCBI Taxonomy" id="2163413"/>
    <lineage>
        <taxon>Eukaryota</taxon>
        <taxon>Fungi</taxon>
        <taxon>Dikarya</taxon>
        <taxon>Ascomycota</taxon>
        <taxon>Saccharomycotina</taxon>
        <taxon>Pichiomycetes</taxon>
        <taxon>Metschnikowiaceae</taxon>
        <taxon>Metschnikowia</taxon>
    </lineage>
</organism>
<evidence type="ECO:0000256" key="2">
    <source>
        <dbReference type="SAM" id="SignalP"/>
    </source>
</evidence>
<reference evidence="4" key="1">
    <citation type="submission" date="2019-03" db="EMBL/GenBank/DDBJ databases">
        <title>Snf2 controls pulcherriminic acid biosynthesis and connects pigmentation and antifungal activity of the yeast Metschnikowia pulcherrima.</title>
        <authorList>
            <person name="Gore-Lloyd D."/>
            <person name="Sumann I."/>
            <person name="Brachmann A.O."/>
            <person name="Schneeberger K."/>
            <person name="Ortiz-Merino R.A."/>
            <person name="Moreno-Beltran M."/>
            <person name="Schlaefli M."/>
            <person name="Kirner P."/>
            <person name="Santos Kron A."/>
            <person name="Wolfe K.H."/>
            <person name="Piel J."/>
            <person name="Ahrens C.H."/>
            <person name="Henk D."/>
            <person name="Freimoser F.M."/>
        </authorList>
    </citation>
    <scope>NUCLEOTIDE SEQUENCE [LARGE SCALE GENOMIC DNA]</scope>
    <source>
        <strain evidence="4">APC 1.2</strain>
    </source>
</reference>
<feature type="compositionally biased region" description="Low complexity" evidence="1">
    <location>
        <begin position="136"/>
        <end position="162"/>
    </location>
</feature>
<evidence type="ECO:0000313" key="3">
    <source>
        <dbReference type="EMBL" id="QBM89702.1"/>
    </source>
</evidence>
<name>A0A4P6XQA7_9ASCO</name>
<feature type="compositionally biased region" description="Polar residues" evidence="1">
    <location>
        <begin position="168"/>
        <end position="179"/>
    </location>
</feature>
<accession>A0A4P6XQA7</accession>
<proteinExistence type="predicted"/>
<gene>
    <name evidence="3" type="ORF">METSCH_D07830</name>
</gene>
<dbReference type="Proteomes" id="UP000292447">
    <property type="component" value="Chromosome IV"/>
</dbReference>
<keyword evidence="2" id="KW-0732">Signal</keyword>
<evidence type="ECO:0000256" key="1">
    <source>
        <dbReference type="SAM" id="MobiDB-lite"/>
    </source>
</evidence>
<sequence length="286" mass="30397">MISSFAIFFLFLSTYAFSSLNDKRDLKVIKITKTVDNTITNTHVVDAPTSTIIDWSTLTTTSTTTRYTSTYTSTIFGQAYEYLSVYSSVVAVVENEGTTEVIGPAQTERSSEVDKTTDPETGTTTSTTPAVVVSIPESVTSETSEAPTTSEALGVSTEAAETLETETKPTSTQAATDAASGSSRSFLVIAPSSQTKTVVSSTSAAETAISTESAAPETTATSSYEELQTYDSQITAFPSTLDGYTLGETLRSVVSGLICVIDYAYYSQGFTETITSTTLIYHTITI</sequence>
<feature type="region of interest" description="Disordered" evidence="1">
    <location>
        <begin position="102"/>
        <end position="179"/>
    </location>
</feature>
<evidence type="ECO:0000313" key="4">
    <source>
        <dbReference type="Proteomes" id="UP000292447"/>
    </source>
</evidence>